<keyword evidence="1" id="KW-0472">Membrane</keyword>
<keyword evidence="1" id="KW-1133">Transmembrane helix</keyword>
<reference evidence="3 4" key="1">
    <citation type="submission" date="2016-10" db="EMBL/GenBank/DDBJ databases">
        <authorList>
            <person name="Varghese N."/>
            <person name="Submissions S."/>
        </authorList>
    </citation>
    <scope>NUCLEOTIDE SEQUENCE [LARGE SCALE GENOMIC DNA]</scope>
    <source>
        <strain evidence="3 4">DSM 16525</strain>
    </source>
</reference>
<evidence type="ECO:0000256" key="1">
    <source>
        <dbReference type="SAM" id="Phobius"/>
    </source>
</evidence>
<keyword evidence="4" id="KW-1185">Reference proteome</keyword>
<dbReference type="AlphaFoldDB" id="A0A511TIP7"/>
<evidence type="ECO:0000313" key="3">
    <source>
        <dbReference type="EMBL" id="SEU40987.1"/>
    </source>
</evidence>
<dbReference type="EMBL" id="FOIB01000016">
    <property type="protein sequence ID" value="SEU40987.1"/>
    <property type="molecule type" value="Genomic_DNA"/>
</dbReference>
<proteinExistence type="predicted"/>
<dbReference type="Proteomes" id="UP000183760">
    <property type="component" value="Unassembled WGS sequence"/>
</dbReference>
<comment type="caution">
    <text evidence="2">The sequence shown here is derived from an EMBL/GenBank/DDBJ whole genome shotgun (WGS) entry which is preliminary data.</text>
</comment>
<evidence type="ECO:0000313" key="4">
    <source>
        <dbReference type="Proteomes" id="UP000183760"/>
    </source>
</evidence>
<dbReference type="STRING" id="1334629.MFUL124B02_41825"/>
<gene>
    <name evidence="2" type="ORF">MFU01_81150</name>
    <name evidence="3" type="ORF">SAMN05443572_11645</name>
</gene>
<evidence type="ECO:0008006" key="6">
    <source>
        <dbReference type="Google" id="ProtNLM"/>
    </source>
</evidence>
<evidence type="ECO:0000313" key="5">
    <source>
        <dbReference type="Proteomes" id="UP000321514"/>
    </source>
</evidence>
<accession>A0A511TIP7</accession>
<reference evidence="2 5" key="2">
    <citation type="submission" date="2019-07" db="EMBL/GenBank/DDBJ databases">
        <title>Whole genome shotgun sequence of Myxococcus fulvus NBRC 100333.</title>
        <authorList>
            <person name="Hosoyama A."/>
            <person name="Uohara A."/>
            <person name="Ohji S."/>
            <person name="Ichikawa N."/>
        </authorList>
    </citation>
    <scope>NUCLEOTIDE SEQUENCE [LARGE SCALE GENOMIC DNA]</scope>
    <source>
        <strain evidence="2 5">NBRC 100333</strain>
    </source>
</reference>
<dbReference type="Proteomes" id="UP000321514">
    <property type="component" value="Unassembled WGS sequence"/>
</dbReference>
<dbReference type="RefSeq" id="WP_245772669.1">
    <property type="nucleotide sequence ID" value="NZ_BJXR01000074.1"/>
</dbReference>
<organism evidence="2 5">
    <name type="scientific">Myxococcus fulvus</name>
    <dbReference type="NCBI Taxonomy" id="33"/>
    <lineage>
        <taxon>Bacteria</taxon>
        <taxon>Pseudomonadati</taxon>
        <taxon>Myxococcota</taxon>
        <taxon>Myxococcia</taxon>
        <taxon>Myxococcales</taxon>
        <taxon>Cystobacterineae</taxon>
        <taxon>Myxococcaceae</taxon>
        <taxon>Myxococcus</taxon>
    </lineage>
</organism>
<feature type="transmembrane region" description="Helical" evidence="1">
    <location>
        <begin position="76"/>
        <end position="93"/>
    </location>
</feature>
<protein>
    <recommendedName>
        <fullName evidence="6">PCI domain-containing protein</fullName>
    </recommendedName>
</protein>
<keyword evidence="1" id="KW-0812">Transmembrane</keyword>
<sequence length="205" mass="21998">MTAPLESDAPQSSALMPFVPRVVPRSEGAAGGLKKLLGAVGMAAGGPLVVFGLLGMMVGVVGIFSPDAGKSRSEGVLLLLMMGVFVWAGRYLWKKGMAPFRDARRRELLFGIIRAQSRIRTSDVADLLKVSEPEARELLSTIVARHEADLVFLWATREYVHRSVFIQAHGVARNCPTCDAPVGAMSVLPGDKLECAYCQAAFLVA</sequence>
<name>A0A511TIP7_MYXFU</name>
<evidence type="ECO:0000313" key="2">
    <source>
        <dbReference type="EMBL" id="GEN13078.1"/>
    </source>
</evidence>
<dbReference type="EMBL" id="BJXR01000074">
    <property type="protein sequence ID" value="GEN13078.1"/>
    <property type="molecule type" value="Genomic_DNA"/>
</dbReference>
<feature type="transmembrane region" description="Helical" evidence="1">
    <location>
        <begin position="36"/>
        <end position="64"/>
    </location>
</feature>